<organism evidence="1 2">
    <name type="scientific">Aerococcus urinaeequi</name>
    <dbReference type="NCBI Taxonomy" id="51665"/>
    <lineage>
        <taxon>Bacteria</taxon>
        <taxon>Bacillati</taxon>
        <taxon>Bacillota</taxon>
        <taxon>Bacilli</taxon>
        <taxon>Lactobacillales</taxon>
        <taxon>Aerococcaceae</taxon>
        <taxon>Aerococcus</taxon>
    </lineage>
</organism>
<evidence type="ECO:0000313" key="1">
    <source>
        <dbReference type="EMBL" id="MBA5746567.1"/>
    </source>
</evidence>
<dbReference type="EMBL" id="JACGAN010000007">
    <property type="protein sequence ID" value="MBA5746567.1"/>
    <property type="molecule type" value="Genomic_DNA"/>
</dbReference>
<dbReference type="Proteomes" id="UP000540056">
    <property type="component" value="Unassembled WGS sequence"/>
</dbReference>
<name>A0ABR5ZY90_9LACT</name>
<protein>
    <submittedName>
        <fullName evidence="1">Uncharacterized protein</fullName>
    </submittedName>
</protein>
<gene>
    <name evidence="1" type="ORF">H3232_05025</name>
</gene>
<proteinExistence type="predicted"/>
<keyword evidence="2" id="KW-1185">Reference proteome</keyword>
<evidence type="ECO:0000313" key="2">
    <source>
        <dbReference type="Proteomes" id="UP000540056"/>
    </source>
</evidence>
<reference evidence="1 2" key="1">
    <citation type="submission" date="2020-07" db="EMBL/GenBank/DDBJ databases">
        <title>Draft Genome Sequences of Lactobacillales Isolated from the International Space Station.</title>
        <authorList>
            <person name="Bharadwaj A.R."/>
            <person name="Singh N.K."/>
            <person name="Wood J.M."/>
            <person name="Debieu M."/>
            <person name="O'Hara N.B."/>
            <person name="Karouia F."/>
            <person name="Mason C.E."/>
            <person name="Venkateswaran K."/>
        </authorList>
    </citation>
    <scope>NUCLEOTIDE SEQUENCE [LARGE SCALE GENOMIC DNA]</scope>
    <source>
        <strain evidence="1 2">151250015-1-258-55</strain>
    </source>
</reference>
<dbReference type="RefSeq" id="WP_182023316.1">
    <property type="nucleotide sequence ID" value="NZ_JACGAM010000007.1"/>
</dbReference>
<comment type="caution">
    <text evidence="1">The sequence shown here is derived from an EMBL/GenBank/DDBJ whole genome shotgun (WGS) entry which is preliminary data.</text>
</comment>
<accession>A0ABR5ZY90</accession>
<sequence length="80" mass="9284">MTEILVLEKPEEKLRRERERLLGELSVYGERLAFLQDTVDEIKEMIECYDKAIENLGTDVHTISDLLATYQNGGENGERR</sequence>